<feature type="domain" description="CNH" evidence="3">
    <location>
        <begin position="194"/>
        <end position="479"/>
    </location>
</feature>
<dbReference type="InterPro" id="IPR011993">
    <property type="entry name" value="PH-like_dom_sf"/>
</dbReference>
<dbReference type="AlphaFoldDB" id="A0A2K0TU44"/>
<dbReference type="InterPro" id="IPR001180">
    <property type="entry name" value="CNH_dom"/>
</dbReference>
<evidence type="ECO:0000256" key="1">
    <source>
        <dbReference type="ARBA" id="ARBA00022553"/>
    </source>
</evidence>
<dbReference type="InterPro" id="IPR041675">
    <property type="entry name" value="PH_5"/>
</dbReference>
<gene>
    <name evidence="4" type="ORF">THARTR1_10227</name>
</gene>
<dbReference type="OrthoDB" id="4897034at2759"/>
<dbReference type="InterPro" id="IPR052233">
    <property type="entry name" value="Rho-type_GEFs"/>
</dbReference>
<dbReference type="EMBL" id="MTYI01000222">
    <property type="protein sequence ID" value="PNP49016.1"/>
    <property type="molecule type" value="Genomic_DNA"/>
</dbReference>
<dbReference type="Gene3D" id="2.30.29.30">
    <property type="entry name" value="Pleckstrin-homology domain (PH domain)/Phosphotyrosine-binding domain (PTB)"/>
    <property type="match status" value="1"/>
</dbReference>
<keyword evidence="1" id="KW-0597">Phosphoprotein</keyword>
<dbReference type="Pfam" id="PF00780">
    <property type="entry name" value="CNH"/>
    <property type="match status" value="1"/>
</dbReference>
<dbReference type="PANTHER" id="PTHR46572">
    <property type="entry name" value="RHO1 GDP-GTP EXCHANGE PROTEIN 1-RELATED"/>
    <property type="match status" value="1"/>
</dbReference>
<proteinExistence type="predicted"/>
<dbReference type="SMART" id="SM00036">
    <property type="entry name" value="CNH"/>
    <property type="match status" value="1"/>
</dbReference>
<dbReference type="GO" id="GO:0005085">
    <property type="term" value="F:guanyl-nucleotide exchange factor activity"/>
    <property type="evidence" value="ECO:0007669"/>
    <property type="project" value="UniProtKB-KW"/>
</dbReference>
<name>A0A2K0TU44_TRIHA</name>
<keyword evidence="2" id="KW-0344">Guanine-nucleotide releasing factor</keyword>
<protein>
    <recommendedName>
        <fullName evidence="3">CNH domain-containing protein</fullName>
    </recommendedName>
</protein>
<comment type="caution">
    <text evidence="4">The sequence shown here is derived from an EMBL/GenBank/DDBJ whole genome shotgun (WGS) entry which is preliminary data.</text>
</comment>
<dbReference type="PROSITE" id="PS50219">
    <property type="entry name" value="CNH"/>
    <property type="match status" value="1"/>
</dbReference>
<dbReference type="Proteomes" id="UP000236290">
    <property type="component" value="Unassembled WGS sequence"/>
</dbReference>
<reference evidence="4 5" key="1">
    <citation type="submission" date="2017-02" db="EMBL/GenBank/DDBJ databases">
        <title>Genomes of Trichoderma spp. with biocontrol activity.</title>
        <authorList>
            <person name="Gardiner D."/>
            <person name="Kazan K."/>
            <person name="Vos C."/>
            <person name="Harvey P."/>
        </authorList>
    </citation>
    <scope>NUCLEOTIDE SEQUENCE [LARGE SCALE GENOMIC DNA]</scope>
    <source>
        <strain evidence="4 5">Tr1</strain>
    </source>
</reference>
<dbReference type="Pfam" id="PF15405">
    <property type="entry name" value="PH_5"/>
    <property type="match status" value="1"/>
</dbReference>
<organism evidence="4 5">
    <name type="scientific">Trichoderma harzianum</name>
    <name type="common">Hypocrea lixii</name>
    <dbReference type="NCBI Taxonomy" id="5544"/>
    <lineage>
        <taxon>Eukaryota</taxon>
        <taxon>Fungi</taxon>
        <taxon>Dikarya</taxon>
        <taxon>Ascomycota</taxon>
        <taxon>Pezizomycotina</taxon>
        <taxon>Sordariomycetes</taxon>
        <taxon>Hypocreomycetidae</taxon>
        <taxon>Hypocreales</taxon>
        <taxon>Hypocreaceae</taxon>
        <taxon>Trichoderma</taxon>
    </lineage>
</organism>
<evidence type="ECO:0000313" key="4">
    <source>
        <dbReference type="EMBL" id="PNP49016.1"/>
    </source>
</evidence>
<sequence>MNQDGIQKPNDETMESRPTVNLETIRELLQSQTTEIADLKLDEDGRELLFAGELKASLTDTSKITLLLFDHAILFTNFSWNQSSKKIEIYRRPIPLELLFLSKTKQEDVHTSRRGRFSFLGFMKASNANTVSKEAWPITFCHLGKTGYELTLYAFCEADQEKLMDLIGAAHERLRVPPEIFNPNIISINFFADSRKINCAVPFDHGRKTLYGTDNGIYLSNREKRDAVPEKVLDVQKITQIDILEKFNLLLILSNNILRSCPLVELQTNDFSIVQNPKTLQKKCTIFKIGVYIGKHIVACVKSGLLSTTIKVFEASQTTTSGEPIDDGHNNLELSKEFYFPKETFSVHFLKSKICVASHQGFEVVSLETLETQILLDETDADIEFAIKNGPRLIDIQRIDEEFLLNYTEFSFFVDRDGKRSRPQLRLDWNGSPQSFALNYPWIFAFESKFIELRNIETGAIHIEPHKNVRMLHCGSHEVCKTSF</sequence>
<evidence type="ECO:0000313" key="5">
    <source>
        <dbReference type="Proteomes" id="UP000236290"/>
    </source>
</evidence>
<accession>A0A2K0TU44</accession>
<evidence type="ECO:0000256" key="2">
    <source>
        <dbReference type="ARBA" id="ARBA00022658"/>
    </source>
</evidence>
<evidence type="ECO:0000259" key="3">
    <source>
        <dbReference type="PROSITE" id="PS50219"/>
    </source>
</evidence>
<dbReference type="PANTHER" id="PTHR46572:SF2">
    <property type="entry name" value="RHO1 GDP-GTP EXCHANGE PROTEIN 1-RELATED"/>
    <property type="match status" value="1"/>
</dbReference>